<dbReference type="PANTHER" id="PTHR24264">
    <property type="entry name" value="TRYPSIN-RELATED"/>
    <property type="match status" value="1"/>
</dbReference>
<dbReference type="EMBL" id="CAXKWB010001802">
    <property type="protein sequence ID" value="CAL4065523.1"/>
    <property type="molecule type" value="Genomic_DNA"/>
</dbReference>
<keyword evidence="2" id="KW-0964">Secreted</keyword>
<dbReference type="Proteomes" id="UP001497623">
    <property type="component" value="Unassembled WGS sequence"/>
</dbReference>
<sequence>MKAMVLKPILGLVLILALVEAQERNGNWSIQPRDELLERDGNWTMDPRASGTFACSRRPRLVTLSPGDVATFTSPRYPSSYTSLNNCGWRFRTSQFSSRITITCSSFILQPSRRGRCRDYLSLGRRRYCGSTGPTRVSVTRYVKLWFRSDRRLNNRGFTCTATVAGTVVTLPPVVTNAPSGRCVCGQANRGTRIVGGQTTEVNEYPWQVALVSRGSSGVFCGGSLINDRWVLTAAHCTQSGVQQVLLGNHLQSQTDSAERRINVRRVVDHPNYNDNTLANDFSLLELSTPLNLDSVDPEIRPVCLPTASNPSQYENVMSVVSGWGTTTQGGNQPNALRDTTVRTMSNSQCSQSYGGGAILASMICAASPGRDSCQGDSGGPLVRNVGGYFRQTGVVSWGSGCADSRFPGVYSRVTNAINWITTTSRSGTTCAPP</sequence>
<organism evidence="17 18">
    <name type="scientific">Meganyctiphanes norvegica</name>
    <name type="common">Northern krill</name>
    <name type="synonym">Thysanopoda norvegica</name>
    <dbReference type="NCBI Taxonomy" id="48144"/>
    <lineage>
        <taxon>Eukaryota</taxon>
        <taxon>Metazoa</taxon>
        <taxon>Ecdysozoa</taxon>
        <taxon>Arthropoda</taxon>
        <taxon>Crustacea</taxon>
        <taxon>Multicrustacea</taxon>
        <taxon>Malacostraca</taxon>
        <taxon>Eumalacostraca</taxon>
        <taxon>Eucarida</taxon>
        <taxon>Euphausiacea</taxon>
        <taxon>Euphausiidae</taxon>
        <taxon>Meganyctiphanes</taxon>
    </lineage>
</organism>
<accession>A0AAV2PUF6</accession>
<dbReference type="GO" id="GO:0006508">
    <property type="term" value="P:proteolysis"/>
    <property type="evidence" value="ECO:0007669"/>
    <property type="project" value="UniProtKB-KW"/>
</dbReference>
<comment type="subcellular location">
    <subcellularLocation>
        <location evidence="1">Secreted</location>
    </subcellularLocation>
</comment>
<dbReference type="SMART" id="SM00020">
    <property type="entry name" value="Tryp_SPc"/>
    <property type="match status" value="1"/>
</dbReference>
<evidence type="ECO:0000256" key="4">
    <source>
        <dbReference type="ARBA" id="ARBA00022670"/>
    </source>
</evidence>
<dbReference type="PROSITE" id="PS50240">
    <property type="entry name" value="TRYPSIN_DOM"/>
    <property type="match status" value="1"/>
</dbReference>
<dbReference type="InterPro" id="IPR018114">
    <property type="entry name" value="TRYPSIN_HIS"/>
</dbReference>
<evidence type="ECO:0000313" key="17">
    <source>
        <dbReference type="EMBL" id="CAL4065523.1"/>
    </source>
</evidence>
<dbReference type="InterPro" id="IPR009003">
    <property type="entry name" value="Peptidase_S1_PA"/>
</dbReference>
<comment type="caution">
    <text evidence="12">Lacks conserved residue(s) required for the propagation of feature annotation.</text>
</comment>
<evidence type="ECO:0000256" key="11">
    <source>
        <dbReference type="ARBA" id="ARBA00066707"/>
    </source>
</evidence>
<evidence type="ECO:0000256" key="6">
    <source>
        <dbReference type="ARBA" id="ARBA00022801"/>
    </source>
</evidence>
<dbReference type="PROSITE" id="PS00134">
    <property type="entry name" value="TRYPSIN_HIS"/>
    <property type="match status" value="1"/>
</dbReference>
<feature type="domain" description="CUB" evidence="15">
    <location>
        <begin position="55"/>
        <end position="165"/>
    </location>
</feature>
<reference evidence="17 18" key="1">
    <citation type="submission" date="2024-05" db="EMBL/GenBank/DDBJ databases">
        <authorList>
            <person name="Wallberg A."/>
        </authorList>
    </citation>
    <scope>NUCLEOTIDE SEQUENCE [LARGE SCALE GENOMIC DNA]</scope>
</reference>
<dbReference type="PANTHER" id="PTHR24264:SF65">
    <property type="entry name" value="SRCR DOMAIN-CONTAINING PROTEIN"/>
    <property type="match status" value="1"/>
</dbReference>
<dbReference type="InterPro" id="IPR050127">
    <property type="entry name" value="Serine_Proteases_S1"/>
</dbReference>
<keyword evidence="3" id="KW-0768">Sushi</keyword>
<feature type="chain" id="PRO_5043965689" description="limulus clotting factor C" evidence="14">
    <location>
        <begin position="22"/>
        <end position="434"/>
    </location>
</feature>
<dbReference type="InterPro" id="IPR033116">
    <property type="entry name" value="TRYPSIN_SER"/>
</dbReference>
<dbReference type="AlphaFoldDB" id="A0AAV2PUF6"/>
<dbReference type="FunFam" id="2.40.10.10:FF:000120">
    <property type="entry name" value="Putative serine protease"/>
    <property type="match status" value="1"/>
</dbReference>
<dbReference type="InterPro" id="IPR001314">
    <property type="entry name" value="Peptidase_S1A"/>
</dbReference>
<keyword evidence="8 13" id="KW-0720">Serine protease</keyword>
<evidence type="ECO:0000259" key="16">
    <source>
        <dbReference type="PROSITE" id="PS50240"/>
    </source>
</evidence>
<dbReference type="CDD" id="cd00190">
    <property type="entry name" value="Tryp_SPc"/>
    <property type="match status" value="1"/>
</dbReference>
<dbReference type="PRINTS" id="PR00722">
    <property type="entry name" value="CHYMOTRYPSIN"/>
</dbReference>
<dbReference type="Pfam" id="PF00089">
    <property type="entry name" value="Trypsin"/>
    <property type="match status" value="1"/>
</dbReference>
<evidence type="ECO:0000256" key="5">
    <source>
        <dbReference type="ARBA" id="ARBA00022729"/>
    </source>
</evidence>
<evidence type="ECO:0000256" key="3">
    <source>
        <dbReference type="ARBA" id="ARBA00022659"/>
    </source>
</evidence>
<evidence type="ECO:0000256" key="10">
    <source>
        <dbReference type="ARBA" id="ARBA00052079"/>
    </source>
</evidence>
<dbReference type="InterPro" id="IPR043504">
    <property type="entry name" value="Peptidase_S1_PA_chymotrypsin"/>
</dbReference>
<keyword evidence="7" id="KW-0353">Hemolymph clotting</keyword>
<proteinExistence type="predicted"/>
<evidence type="ECO:0000259" key="15">
    <source>
        <dbReference type="PROSITE" id="PS01180"/>
    </source>
</evidence>
<dbReference type="SMART" id="SM00042">
    <property type="entry name" value="CUB"/>
    <property type="match status" value="1"/>
</dbReference>
<evidence type="ECO:0000256" key="12">
    <source>
        <dbReference type="PROSITE-ProRule" id="PRU00059"/>
    </source>
</evidence>
<evidence type="ECO:0000313" key="18">
    <source>
        <dbReference type="Proteomes" id="UP001497623"/>
    </source>
</evidence>
<evidence type="ECO:0000256" key="13">
    <source>
        <dbReference type="RuleBase" id="RU363034"/>
    </source>
</evidence>
<comment type="caution">
    <text evidence="17">The sequence shown here is derived from an EMBL/GenBank/DDBJ whole genome shotgun (WGS) entry which is preliminary data.</text>
</comment>
<evidence type="ECO:0000256" key="2">
    <source>
        <dbReference type="ARBA" id="ARBA00022525"/>
    </source>
</evidence>
<protein>
    <recommendedName>
        <fullName evidence="11">limulus clotting factor C</fullName>
        <ecNumber evidence="11">3.4.21.84</ecNumber>
    </recommendedName>
</protein>
<feature type="domain" description="Peptidase S1" evidence="16">
    <location>
        <begin position="194"/>
        <end position="426"/>
    </location>
</feature>
<feature type="signal peptide" evidence="14">
    <location>
        <begin position="1"/>
        <end position="21"/>
    </location>
</feature>
<dbReference type="InterPro" id="IPR001254">
    <property type="entry name" value="Trypsin_dom"/>
</dbReference>
<dbReference type="EC" id="3.4.21.84" evidence="11"/>
<keyword evidence="18" id="KW-1185">Reference proteome</keyword>
<dbReference type="GO" id="GO:0004252">
    <property type="term" value="F:serine-type endopeptidase activity"/>
    <property type="evidence" value="ECO:0007669"/>
    <property type="project" value="InterPro"/>
</dbReference>
<dbReference type="GO" id="GO:0005615">
    <property type="term" value="C:extracellular space"/>
    <property type="evidence" value="ECO:0007669"/>
    <property type="project" value="TreeGrafter"/>
</dbReference>
<name>A0AAV2PUF6_MEGNR</name>
<dbReference type="InterPro" id="IPR035914">
    <property type="entry name" value="Sperma_CUB_dom_sf"/>
</dbReference>
<keyword evidence="6 13" id="KW-0378">Hydrolase</keyword>
<dbReference type="GO" id="GO:0042381">
    <property type="term" value="P:hemolymph coagulation"/>
    <property type="evidence" value="ECO:0007669"/>
    <property type="project" value="UniProtKB-KW"/>
</dbReference>
<evidence type="ECO:0000256" key="14">
    <source>
        <dbReference type="SAM" id="SignalP"/>
    </source>
</evidence>
<evidence type="ECO:0000256" key="1">
    <source>
        <dbReference type="ARBA" id="ARBA00004613"/>
    </source>
</evidence>
<evidence type="ECO:0000256" key="8">
    <source>
        <dbReference type="ARBA" id="ARBA00022825"/>
    </source>
</evidence>
<keyword evidence="5 14" id="KW-0732">Signal</keyword>
<evidence type="ECO:0000256" key="7">
    <source>
        <dbReference type="ARBA" id="ARBA00022820"/>
    </source>
</evidence>
<keyword evidence="9" id="KW-1015">Disulfide bond</keyword>
<dbReference type="PROSITE" id="PS00135">
    <property type="entry name" value="TRYPSIN_SER"/>
    <property type="match status" value="1"/>
</dbReference>
<dbReference type="PROSITE" id="PS01180">
    <property type="entry name" value="CUB"/>
    <property type="match status" value="1"/>
</dbReference>
<keyword evidence="4 13" id="KW-0645">Protease</keyword>
<dbReference type="SUPFAM" id="SSF49854">
    <property type="entry name" value="Spermadhesin, CUB domain"/>
    <property type="match status" value="1"/>
</dbReference>
<evidence type="ECO:0000256" key="9">
    <source>
        <dbReference type="ARBA" id="ARBA00023157"/>
    </source>
</evidence>
<dbReference type="Gene3D" id="2.60.120.290">
    <property type="entry name" value="Spermadhesin, CUB domain"/>
    <property type="match status" value="1"/>
</dbReference>
<dbReference type="Gene3D" id="2.40.10.10">
    <property type="entry name" value="Trypsin-like serine proteases"/>
    <property type="match status" value="1"/>
</dbReference>
<dbReference type="Pfam" id="PF00431">
    <property type="entry name" value="CUB"/>
    <property type="match status" value="1"/>
</dbReference>
<dbReference type="SUPFAM" id="SSF50494">
    <property type="entry name" value="Trypsin-like serine proteases"/>
    <property type="match status" value="1"/>
</dbReference>
<dbReference type="InterPro" id="IPR000859">
    <property type="entry name" value="CUB_dom"/>
</dbReference>
<comment type="catalytic activity">
    <reaction evidence="10">
        <text>Selective cleavage of 103-Arg-|-Ser-104 and 124-Ile-|-Ile-125 bonds in Limulus clotting factor B to form activated factor B. Cleavage of -Pro-Arg-|-Xaa- bonds in synthetic substrates.</text>
        <dbReference type="EC" id="3.4.21.84"/>
    </reaction>
</comment>
<dbReference type="CDD" id="cd00041">
    <property type="entry name" value="CUB"/>
    <property type="match status" value="1"/>
</dbReference>
<gene>
    <name evidence="17" type="ORF">MNOR_LOCUS4851</name>
</gene>